<evidence type="ECO:0000313" key="1">
    <source>
        <dbReference type="EMBL" id="TCZ64452.1"/>
    </source>
</evidence>
<dbReference type="AlphaFoldDB" id="A0A4R4DS92"/>
<gene>
    <name evidence="1" type="ORF">EXY23_07340</name>
</gene>
<protein>
    <submittedName>
        <fullName evidence="1">Uncharacterized protein</fullName>
    </submittedName>
</protein>
<sequence length="250" mass="27310">MLRLAIGTAIRDGMTLPAIIEALWREDAAEVTAIFDSIALRDVDGTPGPLDGRHGLLAERMRDLRRPQVWRPKRGLTVSDLAAQAGVDRETMAAALENHGYLELVPYGGRQRRRLLTDRAIAVGFGHNADAAHVRVGHLEGFNRANVFPVIYPEHAADILWTLDLDGIRAKATAMPNKRGRLRWLLAHHGYLPDAFLAELAGYSVRSVERARTEGTGKMSGISYRGHPAGITEGDAAHFSPTACNREGVA</sequence>
<comment type="caution">
    <text evidence="1">The sequence shown here is derived from an EMBL/GenBank/DDBJ whole genome shotgun (WGS) entry which is preliminary data.</text>
</comment>
<name>A0A4R4DS92_9PROT</name>
<evidence type="ECO:0000313" key="2">
    <source>
        <dbReference type="Proteomes" id="UP000295023"/>
    </source>
</evidence>
<keyword evidence="2" id="KW-1185">Reference proteome</keyword>
<accession>A0A4R4DS92</accession>
<reference evidence="1 2" key="1">
    <citation type="submission" date="2019-03" db="EMBL/GenBank/DDBJ databases">
        <title>Paracraurococcus aquatilis NE82 genome sequence.</title>
        <authorList>
            <person name="Zhao Y."/>
            <person name="Du Z."/>
        </authorList>
    </citation>
    <scope>NUCLEOTIDE SEQUENCE [LARGE SCALE GENOMIC DNA]</scope>
    <source>
        <strain evidence="1 2">NE82</strain>
    </source>
</reference>
<proteinExistence type="predicted"/>
<dbReference type="Proteomes" id="UP000295023">
    <property type="component" value="Unassembled WGS sequence"/>
</dbReference>
<organism evidence="1 2">
    <name type="scientific">Roseicella aquatilis</name>
    <dbReference type="NCBI Taxonomy" id="2527868"/>
    <lineage>
        <taxon>Bacteria</taxon>
        <taxon>Pseudomonadati</taxon>
        <taxon>Pseudomonadota</taxon>
        <taxon>Alphaproteobacteria</taxon>
        <taxon>Acetobacterales</taxon>
        <taxon>Roseomonadaceae</taxon>
        <taxon>Roseicella</taxon>
    </lineage>
</organism>
<dbReference type="EMBL" id="SKBM01000005">
    <property type="protein sequence ID" value="TCZ64452.1"/>
    <property type="molecule type" value="Genomic_DNA"/>
</dbReference>